<dbReference type="AlphaFoldDB" id="A0A5C0SER0"/>
<dbReference type="RefSeq" id="WP_148808883.1">
    <property type="nucleotide sequence ID" value="NZ_CP042243.1"/>
</dbReference>
<dbReference type="PROSITE" id="PS51900">
    <property type="entry name" value="CB"/>
    <property type="match status" value="1"/>
</dbReference>
<sequence>MLDLFEEYLRKNGKSENTIKSYLRHMKLYLDWFKESFEINFKGLHRENILDYKSYLKNIKKTPLRPLMLN</sequence>
<evidence type="ECO:0000313" key="5">
    <source>
        <dbReference type="EMBL" id="QEK11728.1"/>
    </source>
</evidence>
<accession>A0A5C0SER0</accession>
<dbReference type="KEGG" id="crs:FQB35_04755"/>
<evidence type="ECO:0000256" key="2">
    <source>
        <dbReference type="ARBA" id="ARBA00023125"/>
    </source>
</evidence>
<dbReference type="GO" id="GO:0003677">
    <property type="term" value="F:DNA binding"/>
    <property type="evidence" value="ECO:0007669"/>
    <property type="project" value="UniProtKB-UniRule"/>
</dbReference>
<keyword evidence="6" id="KW-1185">Reference proteome</keyword>
<dbReference type="GO" id="GO:0015074">
    <property type="term" value="P:DNA integration"/>
    <property type="evidence" value="ECO:0007669"/>
    <property type="project" value="InterPro"/>
</dbReference>
<evidence type="ECO:0000256" key="3">
    <source>
        <dbReference type="PROSITE-ProRule" id="PRU01248"/>
    </source>
</evidence>
<dbReference type="Proteomes" id="UP000324646">
    <property type="component" value="Chromosome"/>
</dbReference>
<evidence type="ECO:0000313" key="6">
    <source>
        <dbReference type="Proteomes" id="UP000324646"/>
    </source>
</evidence>
<dbReference type="Gene3D" id="1.10.150.130">
    <property type="match status" value="1"/>
</dbReference>
<gene>
    <name evidence="5" type="ORF">FQB35_04755</name>
</gene>
<evidence type="ECO:0000256" key="1">
    <source>
        <dbReference type="ARBA" id="ARBA00008857"/>
    </source>
</evidence>
<dbReference type="InterPro" id="IPR044068">
    <property type="entry name" value="CB"/>
</dbReference>
<dbReference type="EMBL" id="CP042243">
    <property type="protein sequence ID" value="QEK11728.1"/>
    <property type="molecule type" value="Genomic_DNA"/>
</dbReference>
<proteinExistence type="inferred from homology"/>
<dbReference type="InterPro" id="IPR010998">
    <property type="entry name" value="Integrase_recombinase_N"/>
</dbReference>
<evidence type="ECO:0000259" key="4">
    <source>
        <dbReference type="PROSITE" id="PS51900"/>
    </source>
</evidence>
<name>A0A5C0SER0_CRATE</name>
<keyword evidence="2 3" id="KW-0238">DNA-binding</keyword>
<dbReference type="InterPro" id="IPR004107">
    <property type="entry name" value="Integrase_SAM-like_N"/>
</dbReference>
<feature type="domain" description="Core-binding (CB)" evidence="4">
    <location>
        <begin position="1"/>
        <end position="70"/>
    </location>
</feature>
<dbReference type="Pfam" id="PF13495">
    <property type="entry name" value="Phage_int_SAM_4"/>
    <property type="match status" value="1"/>
</dbReference>
<organism evidence="5 6">
    <name type="scientific">Crassaminicella thermophila</name>
    <dbReference type="NCBI Taxonomy" id="2599308"/>
    <lineage>
        <taxon>Bacteria</taxon>
        <taxon>Bacillati</taxon>
        <taxon>Bacillota</taxon>
        <taxon>Clostridia</taxon>
        <taxon>Eubacteriales</taxon>
        <taxon>Clostridiaceae</taxon>
        <taxon>Crassaminicella</taxon>
    </lineage>
</organism>
<reference evidence="5 6" key="1">
    <citation type="submission" date="2019-07" db="EMBL/GenBank/DDBJ databases">
        <title>Complete genome of Crassaminicella thermophila SY095.</title>
        <authorList>
            <person name="Li X."/>
        </authorList>
    </citation>
    <scope>NUCLEOTIDE SEQUENCE [LARGE SCALE GENOMIC DNA]</scope>
    <source>
        <strain evidence="5 6">SY095</strain>
    </source>
</reference>
<protein>
    <recommendedName>
        <fullName evidence="4">Core-binding (CB) domain-containing protein</fullName>
    </recommendedName>
</protein>
<dbReference type="OrthoDB" id="184666at2"/>
<comment type="similarity">
    <text evidence="1">Belongs to the 'phage' integrase family.</text>
</comment>